<dbReference type="Pfam" id="PF00288">
    <property type="entry name" value="GHMP_kinases_N"/>
    <property type="match status" value="1"/>
</dbReference>
<comment type="caution">
    <text evidence="10">The sequence shown here is derived from an EMBL/GenBank/DDBJ whole genome shotgun (WGS) entry which is preliminary data.</text>
</comment>
<dbReference type="PANTHER" id="PTHR43527:SF2">
    <property type="entry name" value="4-DIPHOSPHOCYTIDYL-2-C-METHYL-D-ERYTHRITOL KINASE, CHLOROPLASTIC"/>
    <property type="match status" value="1"/>
</dbReference>
<dbReference type="GO" id="GO:0050515">
    <property type="term" value="F:4-(cytidine 5'-diphospho)-2-C-methyl-D-erythritol kinase activity"/>
    <property type="evidence" value="ECO:0007669"/>
    <property type="project" value="UniProtKB-EC"/>
</dbReference>
<dbReference type="InterPro" id="IPR006204">
    <property type="entry name" value="GHMP_kinase_N_dom"/>
</dbReference>
<keyword evidence="7 10" id="KW-0808">Transferase</keyword>
<keyword evidence="5 7" id="KW-0414">Isoprene biosynthesis</keyword>
<keyword evidence="7" id="KW-0067">ATP-binding</keyword>
<dbReference type="PANTHER" id="PTHR43527">
    <property type="entry name" value="4-DIPHOSPHOCYTIDYL-2-C-METHYL-D-ERYTHRITOL KINASE, CHLOROPLASTIC"/>
    <property type="match status" value="1"/>
</dbReference>
<comment type="similarity">
    <text evidence="1 7">Belongs to the GHMP kinase family. IspE subfamily.</text>
</comment>
<dbReference type="InterPro" id="IPR004424">
    <property type="entry name" value="IspE"/>
</dbReference>
<keyword evidence="7 10" id="KW-0418">Kinase</keyword>
<evidence type="ECO:0000256" key="2">
    <source>
        <dbReference type="ARBA" id="ARBA00012052"/>
    </source>
</evidence>
<evidence type="ECO:0000256" key="1">
    <source>
        <dbReference type="ARBA" id="ARBA00009684"/>
    </source>
</evidence>
<feature type="active site" evidence="7">
    <location>
        <position position="11"/>
    </location>
</feature>
<evidence type="ECO:0000313" key="11">
    <source>
        <dbReference type="Proteomes" id="UP001595848"/>
    </source>
</evidence>
<feature type="domain" description="GHMP kinase N-terminal" evidence="8">
    <location>
        <begin position="67"/>
        <end position="143"/>
    </location>
</feature>
<proteinExistence type="inferred from homology"/>
<feature type="domain" description="GHMP kinase C-terminal" evidence="9">
    <location>
        <begin position="247"/>
        <end position="304"/>
    </location>
</feature>
<dbReference type="NCBIfam" id="TIGR00154">
    <property type="entry name" value="ispE"/>
    <property type="match status" value="1"/>
</dbReference>
<evidence type="ECO:0000256" key="7">
    <source>
        <dbReference type="HAMAP-Rule" id="MF_00061"/>
    </source>
</evidence>
<sequence>MRLYDVPAPAKLNLFLHVVGRRADGYHLLQTVFRYIGLYDTLDFERRGDGRIECESGLAGLAHEDDLVVRAARALQRATGTSYGAQIRCRKQIPAGGGLGGGSSDAATTLIALNRLWETGLDRQALMALALPLGADVPVFVNGRSAFAQGVGEELEPVDLPERAYVVMQPCEAVPTAGVFAAPELTRNTPSVKMAVFSEWQQTGAGKLRESLDAGLFEPQNGLQKNRENGSSEGFRGSLRAGRHNAASLVRGNVLFGRNDLEPVVCGRYPRIQELASWLRQEGWNARMTGSGSCFFVEFVTMDQARLCQAEIAGKITRAGAGKPLLVETAWACPGLHDHPLRHWIHG</sequence>
<evidence type="ECO:0000259" key="9">
    <source>
        <dbReference type="Pfam" id="PF08544"/>
    </source>
</evidence>
<comment type="pathway">
    <text evidence="7">Isoprenoid biosynthesis; isopentenyl diphosphate biosynthesis via DXP pathway; isopentenyl diphosphate from 1-deoxy-D-xylulose 5-phosphate: step 3/6.</text>
</comment>
<keyword evidence="11" id="KW-1185">Reference proteome</keyword>
<organism evidence="10 11">
    <name type="scientific">Candidimonas humi</name>
    <dbReference type="NCBI Taxonomy" id="683355"/>
    <lineage>
        <taxon>Bacteria</taxon>
        <taxon>Pseudomonadati</taxon>
        <taxon>Pseudomonadota</taxon>
        <taxon>Betaproteobacteria</taxon>
        <taxon>Burkholderiales</taxon>
        <taxon>Alcaligenaceae</taxon>
        <taxon>Candidimonas</taxon>
    </lineage>
</organism>
<dbReference type="EMBL" id="JBHSBV010000007">
    <property type="protein sequence ID" value="MFC4202862.1"/>
    <property type="molecule type" value="Genomic_DNA"/>
</dbReference>
<name>A0ABV8P3F6_9BURK</name>
<evidence type="ECO:0000256" key="3">
    <source>
        <dbReference type="ARBA" id="ARBA00017473"/>
    </source>
</evidence>
<feature type="binding site" evidence="7">
    <location>
        <begin position="94"/>
        <end position="104"/>
    </location>
    <ligand>
        <name>ATP</name>
        <dbReference type="ChEBI" id="CHEBI:30616"/>
    </ligand>
</feature>
<dbReference type="InterPro" id="IPR013750">
    <property type="entry name" value="GHMP_kinase_C_dom"/>
</dbReference>
<protein>
    <recommendedName>
        <fullName evidence="3 7">4-diphosphocytidyl-2-C-methyl-D-erythritol kinase</fullName>
        <shortName evidence="7">CMK</shortName>
        <ecNumber evidence="2 7">2.7.1.148</ecNumber>
    </recommendedName>
    <alternativeName>
        <fullName evidence="6 7">4-(cytidine-5'-diphospho)-2-C-methyl-D-erythritol kinase</fullName>
    </alternativeName>
</protein>
<dbReference type="Proteomes" id="UP001595848">
    <property type="component" value="Unassembled WGS sequence"/>
</dbReference>
<dbReference type="RefSeq" id="WP_217965399.1">
    <property type="nucleotide sequence ID" value="NZ_JAHTBN010000006.1"/>
</dbReference>
<evidence type="ECO:0000313" key="10">
    <source>
        <dbReference type="EMBL" id="MFC4202862.1"/>
    </source>
</evidence>
<comment type="catalytic activity">
    <reaction evidence="7">
        <text>4-CDP-2-C-methyl-D-erythritol + ATP = 4-CDP-2-C-methyl-D-erythritol 2-phosphate + ADP + H(+)</text>
        <dbReference type="Rhea" id="RHEA:18437"/>
        <dbReference type="ChEBI" id="CHEBI:15378"/>
        <dbReference type="ChEBI" id="CHEBI:30616"/>
        <dbReference type="ChEBI" id="CHEBI:57823"/>
        <dbReference type="ChEBI" id="CHEBI:57919"/>
        <dbReference type="ChEBI" id="CHEBI:456216"/>
        <dbReference type="EC" id="2.7.1.148"/>
    </reaction>
</comment>
<evidence type="ECO:0000259" key="8">
    <source>
        <dbReference type="Pfam" id="PF00288"/>
    </source>
</evidence>
<keyword evidence="4 7" id="KW-0547">Nucleotide-binding</keyword>
<accession>A0ABV8P3F6</accession>
<gene>
    <name evidence="7 10" type="primary">ispE</name>
    <name evidence="10" type="ORF">ACFOY1_18065</name>
</gene>
<reference evidence="11" key="1">
    <citation type="journal article" date="2019" name="Int. J. Syst. Evol. Microbiol.">
        <title>The Global Catalogue of Microorganisms (GCM) 10K type strain sequencing project: providing services to taxonomists for standard genome sequencing and annotation.</title>
        <authorList>
            <consortium name="The Broad Institute Genomics Platform"/>
            <consortium name="The Broad Institute Genome Sequencing Center for Infectious Disease"/>
            <person name="Wu L."/>
            <person name="Ma J."/>
        </authorList>
    </citation>
    <scope>NUCLEOTIDE SEQUENCE [LARGE SCALE GENOMIC DNA]</scope>
    <source>
        <strain evidence="11">LMG 24813</strain>
    </source>
</reference>
<dbReference type="EC" id="2.7.1.148" evidence="2 7"/>
<evidence type="ECO:0000256" key="5">
    <source>
        <dbReference type="ARBA" id="ARBA00023229"/>
    </source>
</evidence>
<evidence type="ECO:0000256" key="6">
    <source>
        <dbReference type="ARBA" id="ARBA00032554"/>
    </source>
</evidence>
<dbReference type="Pfam" id="PF08544">
    <property type="entry name" value="GHMP_kinases_C"/>
    <property type="match status" value="1"/>
</dbReference>
<dbReference type="HAMAP" id="MF_00061">
    <property type="entry name" value="IspE"/>
    <property type="match status" value="1"/>
</dbReference>
<dbReference type="PIRSF" id="PIRSF010376">
    <property type="entry name" value="IspE"/>
    <property type="match status" value="1"/>
</dbReference>
<evidence type="ECO:0000256" key="4">
    <source>
        <dbReference type="ARBA" id="ARBA00022741"/>
    </source>
</evidence>
<comment type="function">
    <text evidence="7">Catalyzes the phosphorylation of the position 2 hydroxy group of 4-diphosphocytidyl-2C-methyl-D-erythritol.</text>
</comment>
<feature type="active site" evidence="7">
    <location>
        <position position="136"/>
    </location>
</feature>